<dbReference type="InterPro" id="IPR020630">
    <property type="entry name" value="THF_DH/CycHdrlase_cat_dom"/>
</dbReference>
<feature type="domain" description="Tetrahydrofolate dehydrogenase/cyclohydrolase NAD(P)-binding" evidence="2">
    <location>
        <begin position="206"/>
        <end position="267"/>
    </location>
</feature>
<dbReference type="AlphaFoldDB" id="A0A8H5MG02"/>
<accession>A0A8H5MG02</accession>
<sequence length="404" mass="43630">MSSGKGLLLKADPIAATFHSEVQNSLGANKAQVGRAPKLVGILSTSSKPSRTYAEFTRRQCESLEFEFVLKETGAALNRDGEGGPELGEGEGVEEAIMEANTDDSVDGIMVYFPIFGPQQVWTRDSEPRYHLQILGIGSLSAANCLPYKDVEGLHAKFHYNLYHNIRFISPSSLSAPASTGASAGLTGDEAENDTPPLGMVKSILPCTPLAIVKCLEYAGVYNKILPYGDRAYGKIVVVVNRSEVVGRPLAALLANDGARVFSVDIDSIYEYSKRPSASVESDSSVSSTRKYHPRHIVRPHPKGFDTLKACLAVADVVVSAVPNPMYKITTGWLKDGCICVNVAAEKNFEKDVRDKASLYIPAVGKVTILMLLRNLLRLHQYNSVSPPTPMTLAAEVSASQIAQ</sequence>
<dbReference type="InterPro" id="IPR020631">
    <property type="entry name" value="THF_DH/CycHdrlase_NAD-bd_dom"/>
</dbReference>
<dbReference type="SUPFAM" id="SSF51735">
    <property type="entry name" value="NAD(P)-binding Rossmann-fold domains"/>
    <property type="match status" value="1"/>
</dbReference>
<evidence type="ECO:0000259" key="1">
    <source>
        <dbReference type="Pfam" id="PF00763"/>
    </source>
</evidence>
<evidence type="ECO:0000313" key="3">
    <source>
        <dbReference type="EMBL" id="KAF5393080.1"/>
    </source>
</evidence>
<dbReference type="GO" id="GO:0004487">
    <property type="term" value="F:methylenetetrahydrofolate dehydrogenase (NAD+) activity"/>
    <property type="evidence" value="ECO:0007669"/>
    <property type="project" value="TreeGrafter"/>
</dbReference>
<dbReference type="PANTHER" id="PTHR48099:SF3">
    <property type="entry name" value="METHYLENETETRAHYDROFOLATE DEHYDROGENASE [NAD(+)]"/>
    <property type="match status" value="1"/>
</dbReference>
<dbReference type="Pfam" id="PF00763">
    <property type="entry name" value="THF_DHG_CYH"/>
    <property type="match status" value="1"/>
</dbReference>
<dbReference type="Gene3D" id="3.40.50.10860">
    <property type="entry name" value="Leucine Dehydrogenase, chain A, domain 1"/>
    <property type="match status" value="1"/>
</dbReference>
<dbReference type="GO" id="GO:0005829">
    <property type="term" value="C:cytosol"/>
    <property type="evidence" value="ECO:0007669"/>
    <property type="project" value="TreeGrafter"/>
</dbReference>
<gene>
    <name evidence="3" type="ORF">D9757_001262</name>
</gene>
<dbReference type="InterPro" id="IPR036291">
    <property type="entry name" value="NAD(P)-bd_dom_sf"/>
</dbReference>
<name>A0A8H5MG02_9AGAR</name>
<dbReference type="PANTHER" id="PTHR48099">
    <property type="entry name" value="C-1-TETRAHYDROFOLATE SYNTHASE, CYTOPLASMIC-RELATED"/>
    <property type="match status" value="1"/>
</dbReference>
<evidence type="ECO:0008006" key="5">
    <source>
        <dbReference type="Google" id="ProtNLM"/>
    </source>
</evidence>
<dbReference type="Pfam" id="PF02882">
    <property type="entry name" value="THF_DHG_CYH_C"/>
    <property type="match status" value="1"/>
</dbReference>
<organism evidence="3 4">
    <name type="scientific">Collybiopsis confluens</name>
    <dbReference type="NCBI Taxonomy" id="2823264"/>
    <lineage>
        <taxon>Eukaryota</taxon>
        <taxon>Fungi</taxon>
        <taxon>Dikarya</taxon>
        <taxon>Basidiomycota</taxon>
        <taxon>Agaricomycotina</taxon>
        <taxon>Agaricomycetes</taxon>
        <taxon>Agaricomycetidae</taxon>
        <taxon>Agaricales</taxon>
        <taxon>Marasmiineae</taxon>
        <taxon>Omphalotaceae</taxon>
        <taxon>Collybiopsis</taxon>
    </lineage>
</organism>
<dbReference type="InterPro" id="IPR046346">
    <property type="entry name" value="Aminoacid_DH-like_N_sf"/>
</dbReference>
<dbReference type="EMBL" id="JAACJN010000003">
    <property type="protein sequence ID" value="KAF5393080.1"/>
    <property type="molecule type" value="Genomic_DNA"/>
</dbReference>
<proteinExistence type="predicted"/>
<dbReference type="Proteomes" id="UP000518752">
    <property type="component" value="Unassembled WGS sequence"/>
</dbReference>
<reference evidence="3 4" key="1">
    <citation type="journal article" date="2020" name="ISME J.">
        <title>Uncovering the hidden diversity of litter-decomposition mechanisms in mushroom-forming fungi.</title>
        <authorList>
            <person name="Floudas D."/>
            <person name="Bentzer J."/>
            <person name="Ahren D."/>
            <person name="Johansson T."/>
            <person name="Persson P."/>
            <person name="Tunlid A."/>
        </authorList>
    </citation>
    <scope>NUCLEOTIDE SEQUENCE [LARGE SCALE GENOMIC DNA]</scope>
    <source>
        <strain evidence="3 4">CBS 406.79</strain>
    </source>
</reference>
<protein>
    <recommendedName>
        <fullName evidence="5">Methylenetetrahydrofolate dehydrogenase</fullName>
    </recommendedName>
</protein>
<keyword evidence="4" id="KW-1185">Reference proteome</keyword>
<dbReference type="Gene3D" id="3.40.50.720">
    <property type="entry name" value="NAD(P)-binding Rossmann-like Domain"/>
    <property type="match status" value="1"/>
</dbReference>
<dbReference type="GO" id="GO:0009113">
    <property type="term" value="P:purine nucleobase biosynthetic process"/>
    <property type="evidence" value="ECO:0007669"/>
    <property type="project" value="TreeGrafter"/>
</dbReference>
<comment type="caution">
    <text evidence="3">The sequence shown here is derived from an EMBL/GenBank/DDBJ whole genome shotgun (WGS) entry which is preliminary data.</text>
</comment>
<dbReference type="GO" id="GO:0004488">
    <property type="term" value="F:methylenetetrahydrofolate dehydrogenase (NADP+) activity"/>
    <property type="evidence" value="ECO:0007669"/>
    <property type="project" value="InterPro"/>
</dbReference>
<dbReference type="OrthoDB" id="41403at2759"/>
<feature type="domain" description="Tetrahydrofolate dehydrogenase/cyclohydrolase catalytic" evidence="1">
    <location>
        <begin position="9"/>
        <end position="117"/>
    </location>
</feature>
<evidence type="ECO:0000313" key="4">
    <source>
        <dbReference type="Proteomes" id="UP000518752"/>
    </source>
</evidence>
<evidence type="ECO:0000259" key="2">
    <source>
        <dbReference type="Pfam" id="PF02882"/>
    </source>
</evidence>
<dbReference type="SUPFAM" id="SSF53223">
    <property type="entry name" value="Aminoacid dehydrogenase-like, N-terminal domain"/>
    <property type="match status" value="1"/>
</dbReference>
<dbReference type="FunFam" id="3.40.50.720:FF:000401">
    <property type="entry name" value="Related to MTD1-methylenetetrahydrofolate dehydrogenase (NAD+)"/>
    <property type="match status" value="1"/>
</dbReference>